<dbReference type="RefSeq" id="WP_107215958.1">
    <property type="nucleotide sequence ID" value="NZ_KZ686269.1"/>
</dbReference>
<dbReference type="CDD" id="cd08566">
    <property type="entry name" value="GDPD_AtGDE_like"/>
    <property type="match status" value="1"/>
</dbReference>
<evidence type="ECO:0000313" key="3">
    <source>
        <dbReference type="EMBL" id="PST83696.1"/>
    </source>
</evidence>
<dbReference type="PROSITE" id="PS50007">
    <property type="entry name" value="PIPLC_X_DOMAIN"/>
    <property type="match status" value="1"/>
</dbReference>
<dbReference type="Gene3D" id="3.20.20.190">
    <property type="entry name" value="Phosphatidylinositol (PI) phosphodiesterase"/>
    <property type="match status" value="1"/>
</dbReference>
<dbReference type="InterPro" id="IPR030395">
    <property type="entry name" value="GP_PDE_dom"/>
</dbReference>
<dbReference type="EMBL" id="PYLS01000005">
    <property type="protein sequence ID" value="PST83696.1"/>
    <property type="molecule type" value="Genomic_DNA"/>
</dbReference>
<dbReference type="PROSITE" id="PS51704">
    <property type="entry name" value="GP_PDE"/>
    <property type="match status" value="1"/>
</dbReference>
<organism evidence="3 4">
    <name type="scientific">Pedobacter yulinensis</name>
    <dbReference type="NCBI Taxonomy" id="2126353"/>
    <lineage>
        <taxon>Bacteria</taxon>
        <taxon>Pseudomonadati</taxon>
        <taxon>Bacteroidota</taxon>
        <taxon>Sphingobacteriia</taxon>
        <taxon>Sphingobacteriales</taxon>
        <taxon>Sphingobacteriaceae</taxon>
        <taxon>Pedobacter</taxon>
    </lineage>
</organism>
<dbReference type="Proteomes" id="UP000240912">
    <property type="component" value="Unassembled WGS sequence"/>
</dbReference>
<reference evidence="3 4" key="1">
    <citation type="submission" date="2018-03" db="EMBL/GenBank/DDBJ databases">
        <authorList>
            <person name="Keele B.F."/>
        </authorList>
    </citation>
    <scope>NUCLEOTIDE SEQUENCE [LARGE SCALE GENOMIC DNA]</scope>
    <source>
        <strain evidence="3 4">YL28-9</strain>
    </source>
</reference>
<dbReference type="Pfam" id="PF03009">
    <property type="entry name" value="GDPD"/>
    <property type="match status" value="1"/>
</dbReference>
<name>A0A2T3HMN6_9SPHI</name>
<dbReference type="GO" id="GO:0070291">
    <property type="term" value="P:N-acylethanolamine metabolic process"/>
    <property type="evidence" value="ECO:0007669"/>
    <property type="project" value="TreeGrafter"/>
</dbReference>
<dbReference type="PANTHER" id="PTHR46320">
    <property type="entry name" value="GLYCEROPHOSPHODIESTER PHOSPHODIESTERASE 1"/>
    <property type="match status" value="1"/>
</dbReference>
<evidence type="ECO:0000256" key="1">
    <source>
        <dbReference type="SAM" id="SignalP"/>
    </source>
</evidence>
<dbReference type="GO" id="GO:0006580">
    <property type="term" value="P:ethanolamine metabolic process"/>
    <property type="evidence" value="ECO:0007669"/>
    <property type="project" value="TreeGrafter"/>
</dbReference>
<feature type="signal peptide" evidence="1">
    <location>
        <begin position="1"/>
        <end position="25"/>
    </location>
</feature>
<gene>
    <name evidence="3" type="ORF">C7T94_14310</name>
</gene>
<dbReference type="GO" id="GO:0006644">
    <property type="term" value="P:phospholipid metabolic process"/>
    <property type="evidence" value="ECO:0007669"/>
    <property type="project" value="TreeGrafter"/>
</dbReference>
<evidence type="ECO:0000313" key="4">
    <source>
        <dbReference type="Proteomes" id="UP000240912"/>
    </source>
</evidence>
<sequence>MKKLQTTIRLLFCALVSLTCLQQAAARQNSRTDISAVRRSGTDKNILIATHRGGLWQRFPENSLEAIRAAIEVGADFIEVDVRKTKDNQLILMHDQTLDRCTNGKGRVREHTLAQIQALYLKDKNRQLTKFRVPTLREALLAMKGRVFIKVDKYNEEKILDKIVAVLDETGTMRQASFRAGLDYEKFRNRYEGRYGRLHVFPALEGDTSIKNAAAALHTFRTNVNPVVFQAKFKDPASAVVPHLMPLNRAGYHIWTMASRPYYCGGFDDKVSLTDPEKGWGRLIALGVTIIETDYPEQLLAYLKQRKLHP</sequence>
<dbReference type="Pfam" id="PF16387">
    <property type="entry name" value="DUF4996"/>
    <property type="match status" value="1"/>
</dbReference>
<dbReference type="OrthoDB" id="384721at2"/>
<dbReference type="AlphaFoldDB" id="A0A2T3HMN6"/>
<dbReference type="GO" id="GO:0008889">
    <property type="term" value="F:glycerophosphodiester phosphodiesterase activity"/>
    <property type="evidence" value="ECO:0007669"/>
    <property type="project" value="TreeGrafter"/>
</dbReference>
<feature type="domain" description="GP-PDE" evidence="2">
    <location>
        <begin position="46"/>
        <end position="303"/>
    </location>
</feature>
<dbReference type="PANTHER" id="PTHR46320:SF1">
    <property type="entry name" value="GLYCEROPHOSPHODIESTER PHOSPHODIESTERASE 1"/>
    <property type="match status" value="1"/>
</dbReference>
<proteinExistence type="predicted"/>
<accession>A0A2T3HMN6</accession>
<dbReference type="GO" id="GO:0005886">
    <property type="term" value="C:plasma membrane"/>
    <property type="evidence" value="ECO:0007669"/>
    <property type="project" value="TreeGrafter"/>
</dbReference>
<dbReference type="SUPFAM" id="SSF51695">
    <property type="entry name" value="PLC-like phosphodiesterases"/>
    <property type="match status" value="1"/>
</dbReference>
<dbReference type="InterPro" id="IPR017946">
    <property type="entry name" value="PLC-like_Pdiesterase_TIM-brl"/>
</dbReference>
<feature type="chain" id="PRO_5015487013" evidence="1">
    <location>
        <begin position="26"/>
        <end position="310"/>
    </location>
</feature>
<evidence type="ECO:0000259" key="2">
    <source>
        <dbReference type="PROSITE" id="PS51704"/>
    </source>
</evidence>
<dbReference type="InterPro" id="IPR032160">
    <property type="entry name" value="DUF4996"/>
</dbReference>
<protein>
    <submittedName>
        <fullName evidence="3">Glycerophosphodiester phosphodiesterase</fullName>
    </submittedName>
</protein>
<keyword evidence="4" id="KW-1185">Reference proteome</keyword>
<keyword evidence="1" id="KW-0732">Signal</keyword>
<comment type="caution">
    <text evidence="3">The sequence shown here is derived from an EMBL/GenBank/DDBJ whole genome shotgun (WGS) entry which is preliminary data.</text>
</comment>